<evidence type="ECO:0000313" key="11">
    <source>
        <dbReference type="Proteomes" id="UP000271520"/>
    </source>
</evidence>
<dbReference type="Proteomes" id="UP000271520">
    <property type="component" value="Unassembled WGS sequence"/>
</dbReference>
<dbReference type="AlphaFoldDB" id="A0A081QQC0"/>
<feature type="domain" description="AAA+ ATPase" evidence="5">
    <location>
        <begin position="173"/>
        <end position="322"/>
    </location>
</feature>
<dbReference type="SMART" id="SM00382">
    <property type="entry name" value="AAA"/>
    <property type="match status" value="1"/>
</dbReference>
<keyword evidence="2" id="KW-0067">ATP-binding</keyword>
<evidence type="ECO:0000256" key="3">
    <source>
        <dbReference type="ARBA" id="ARBA00025613"/>
    </source>
</evidence>
<accession>A0A081QQC0</accession>
<dbReference type="PRINTS" id="PR00300">
    <property type="entry name" value="CLPPROTEASEA"/>
</dbReference>
<dbReference type="Proteomes" id="UP000028089">
    <property type="component" value="Unassembled WGS sequence"/>
</dbReference>
<dbReference type="GO" id="GO:0005524">
    <property type="term" value="F:ATP binding"/>
    <property type="evidence" value="ECO:0007669"/>
    <property type="project" value="UniProtKB-KW"/>
</dbReference>
<dbReference type="InterPro" id="IPR050130">
    <property type="entry name" value="ClpA_ClpB"/>
</dbReference>
<reference evidence="6 9" key="1">
    <citation type="submission" date="2014-05" db="EMBL/GenBank/DDBJ databases">
        <authorList>
            <person name="Daugherty S.C."/>
            <person name="Tallon L.J."/>
            <person name="Sadzewicz L."/>
            <person name="Kilian M."/>
            <person name="Tettelin H."/>
        </authorList>
    </citation>
    <scope>NUCLEOTIDE SEQUENCE [LARGE SCALE GENOMIC DNA]</scope>
    <source>
        <strain evidence="6 9">SK578</strain>
    </source>
</reference>
<evidence type="ECO:0000256" key="4">
    <source>
        <dbReference type="SAM" id="MobiDB-lite"/>
    </source>
</evidence>
<evidence type="ECO:0000256" key="2">
    <source>
        <dbReference type="ARBA" id="ARBA00022840"/>
    </source>
</evidence>
<reference evidence="8 11" key="4">
    <citation type="submission" date="2018-11" db="EMBL/GenBank/DDBJ databases">
        <title>Species Designations Belie Phenotypic and Genotypic Heterogeneity in Oral Streptococci.</title>
        <authorList>
            <person name="Velsko I."/>
        </authorList>
    </citation>
    <scope>NUCLEOTIDE SEQUENCE [LARGE SCALE GENOMIC DNA]</scope>
    <source>
        <strain evidence="8 11">BCC22</strain>
    </source>
</reference>
<sequence>MIYLYDVTRIDDLKEHFLESKRIDITRILSYDFTNLSEIEDICEEIDAVDGLVIDLSALMNLNAYNSQYIGRVFFSLSRVSNSFIFWLNKLKYESVLKELPLLFEDEEINKNFANPEVQNFNSDDETKDSSDTEFSNKIQEVASNLIGHDLFKEDFIQKYENFILLERIGVRKIFSVFLIGESGIGKTEFAKILSKSLYPDEELTKINFGNYSTEGVLNSLIGSPLGYVGSDEGGELIRKINSSKSKIILIDEFEKATPAVFNFFYELLEDGKFTDRRGIAHNLNGYTIVFTSNMTSQHYLQYIPASLRSRFDLLSDFQIPNLDEKRLFIQEQADSLVDKLNSIKNTTYEISDELMKKILSFSEENNLRHIKRLVQDAIAEDFRKKY</sequence>
<evidence type="ECO:0000313" key="9">
    <source>
        <dbReference type="Proteomes" id="UP000028089"/>
    </source>
</evidence>
<dbReference type="EMBL" id="RJPW01000008">
    <property type="protein sequence ID" value="RSJ92423.1"/>
    <property type="molecule type" value="Genomic_DNA"/>
</dbReference>
<dbReference type="PANTHER" id="PTHR11638">
    <property type="entry name" value="ATP-DEPENDENT CLP PROTEASE"/>
    <property type="match status" value="1"/>
</dbReference>
<comment type="caution">
    <text evidence="6">The sequence shown here is derived from an EMBL/GenBank/DDBJ whole genome shotgun (WGS) entry which is preliminary data.</text>
</comment>
<dbReference type="Gene3D" id="3.40.50.300">
    <property type="entry name" value="P-loop containing nucleotide triphosphate hydrolases"/>
    <property type="match status" value="1"/>
</dbReference>
<name>A0A081QQC0_STRMT</name>
<dbReference type="SUPFAM" id="SSF52540">
    <property type="entry name" value="P-loop containing nucleoside triphosphate hydrolases"/>
    <property type="match status" value="1"/>
</dbReference>
<dbReference type="InterPro" id="IPR003959">
    <property type="entry name" value="ATPase_AAA_core"/>
</dbReference>
<gene>
    <name evidence="8" type="primary">clpB</name>
    <name evidence="7" type="ORF">B7696_09615</name>
    <name evidence="8" type="ORF">D8788_06310</name>
    <name evidence="6" type="ORF">SK578_1240</name>
</gene>
<protein>
    <submittedName>
        <fullName evidence="6">AAA domain family protein</fullName>
    </submittedName>
    <submittedName>
        <fullName evidence="8">Chaperone protein ClpB</fullName>
    </submittedName>
</protein>
<dbReference type="InterPro" id="IPR003593">
    <property type="entry name" value="AAA+_ATPase"/>
</dbReference>
<dbReference type="Proteomes" id="UP000193234">
    <property type="component" value="Unassembled WGS sequence"/>
</dbReference>
<reference evidence="7" key="3">
    <citation type="submission" date="2017-04" db="EMBL/GenBank/DDBJ databases">
        <authorList>
            <person name="Afonso C.L."/>
            <person name="Miller P.J."/>
            <person name="Scott M.A."/>
            <person name="Spackman E."/>
            <person name="Goraichik I."/>
            <person name="Dimitrov K.M."/>
            <person name="Suarez D.L."/>
            <person name="Swayne D.E."/>
        </authorList>
    </citation>
    <scope>NUCLEOTIDE SEQUENCE</scope>
    <source>
        <strain evidence="7">RH_12363_08</strain>
    </source>
</reference>
<dbReference type="PANTHER" id="PTHR11638:SF18">
    <property type="entry name" value="HEAT SHOCK PROTEIN 104"/>
    <property type="match status" value="1"/>
</dbReference>
<dbReference type="EMBL" id="NCVJ01000021">
    <property type="protein sequence ID" value="ORO97702.1"/>
    <property type="molecule type" value="Genomic_DNA"/>
</dbReference>
<dbReference type="EMBL" id="JPFY01000013">
    <property type="protein sequence ID" value="KEQ45143.1"/>
    <property type="molecule type" value="Genomic_DNA"/>
</dbReference>
<evidence type="ECO:0000313" key="6">
    <source>
        <dbReference type="EMBL" id="KEQ45143.1"/>
    </source>
</evidence>
<evidence type="ECO:0000313" key="8">
    <source>
        <dbReference type="EMBL" id="RSJ92423.1"/>
    </source>
</evidence>
<evidence type="ECO:0000256" key="1">
    <source>
        <dbReference type="ARBA" id="ARBA00022741"/>
    </source>
</evidence>
<dbReference type="GO" id="GO:0005737">
    <property type="term" value="C:cytoplasm"/>
    <property type="evidence" value="ECO:0007669"/>
    <property type="project" value="TreeGrafter"/>
</dbReference>
<proteinExistence type="predicted"/>
<dbReference type="GO" id="GO:0016887">
    <property type="term" value="F:ATP hydrolysis activity"/>
    <property type="evidence" value="ECO:0007669"/>
    <property type="project" value="InterPro"/>
</dbReference>
<dbReference type="GO" id="GO:0034605">
    <property type="term" value="P:cellular response to heat"/>
    <property type="evidence" value="ECO:0007669"/>
    <property type="project" value="TreeGrafter"/>
</dbReference>
<dbReference type="PATRIC" id="fig|28037.93.peg.1194"/>
<evidence type="ECO:0000313" key="10">
    <source>
        <dbReference type="Proteomes" id="UP000193234"/>
    </source>
</evidence>
<organism evidence="6 9">
    <name type="scientific">Streptococcus mitis</name>
    <dbReference type="NCBI Taxonomy" id="28037"/>
    <lineage>
        <taxon>Bacteria</taxon>
        <taxon>Bacillati</taxon>
        <taxon>Bacillota</taxon>
        <taxon>Bacilli</taxon>
        <taxon>Lactobacillales</taxon>
        <taxon>Streptococcaceae</taxon>
        <taxon>Streptococcus</taxon>
        <taxon>Streptococcus mitis group</taxon>
    </lineage>
</organism>
<dbReference type="Pfam" id="PF07724">
    <property type="entry name" value="AAA_2"/>
    <property type="match status" value="1"/>
</dbReference>
<feature type="region of interest" description="Disordered" evidence="4">
    <location>
        <begin position="115"/>
        <end position="134"/>
    </location>
</feature>
<evidence type="ECO:0000313" key="7">
    <source>
        <dbReference type="EMBL" id="ORO97702.1"/>
    </source>
</evidence>
<evidence type="ECO:0000259" key="5">
    <source>
        <dbReference type="SMART" id="SM00382"/>
    </source>
</evidence>
<dbReference type="InterPro" id="IPR001270">
    <property type="entry name" value="ClpA/B"/>
</dbReference>
<comment type="function">
    <text evidence="3">Part of a stress-induced multi-chaperone system, it is involved in the recovery of the cell from heat-induced damage, in cooperation with DnaK, DnaJ and GrpE. Acts before DnaK, in the processing of protein aggregates. Protein binding stimulates the ATPase activity; ATP hydrolysis unfolds the denatured protein aggregates, which probably helps expose new hydrophobic binding sites on the surface of ClpB-bound aggregates, contributing to the solubilization and refolding of denatured protein aggregates by DnaK.</text>
</comment>
<dbReference type="InterPro" id="IPR027417">
    <property type="entry name" value="P-loop_NTPase"/>
</dbReference>
<dbReference type="RefSeq" id="WP_020901387.1">
    <property type="nucleotide sequence ID" value="NZ_CAMHZL010000001.1"/>
</dbReference>
<reference evidence="7 10" key="2">
    <citation type="journal article" date="2016" name="Eur. J. Clin. Microbiol. Infect. Dis.">
        <title>Whole genome sequencing as a tool for phylogenetic analysis of clinical strains of Mitis group streptococci.</title>
        <authorList>
            <person name="Rasmussen L.H."/>
            <person name="Dargis R."/>
            <person name="Hojholt K."/>
            <person name="Christensen J.J."/>
            <person name="Skovgaard O."/>
            <person name="Justesen U.S."/>
            <person name="Rosenvinge F.S."/>
            <person name="Moser C."/>
            <person name="Lukjancenko O."/>
            <person name="Rasmussen S."/>
            <person name="Nielsen X.C."/>
        </authorList>
    </citation>
    <scope>NUCLEOTIDE SEQUENCE [LARGE SCALE GENOMIC DNA]</scope>
    <source>
        <strain evidence="7 10">RH_12363_08</strain>
    </source>
</reference>
<keyword evidence="1" id="KW-0547">Nucleotide-binding</keyword>